<dbReference type="Pfam" id="PF02397">
    <property type="entry name" value="Bac_transf"/>
    <property type="match status" value="1"/>
</dbReference>
<keyword evidence="3" id="KW-0812">Transmembrane</keyword>
<name>A0A6N7RT56_9ACTN</name>
<evidence type="ECO:0000313" key="6">
    <source>
        <dbReference type="Proteomes" id="UP000438093"/>
    </source>
</evidence>
<evidence type="ECO:0000259" key="4">
    <source>
        <dbReference type="Pfam" id="PF02397"/>
    </source>
</evidence>
<dbReference type="RefSeq" id="WP_154334863.1">
    <property type="nucleotide sequence ID" value="NZ_VTFY01000019.1"/>
</dbReference>
<keyword evidence="3" id="KW-1133">Transmembrane helix</keyword>
<dbReference type="PANTHER" id="PTHR30576:SF8">
    <property type="entry name" value="UNDECAPRENYL-PHOSPHATE GALACTOSE PHOSPHOTRANSFERASE"/>
    <property type="match status" value="1"/>
</dbReference>
<keyword evidence="5" id="KW-0808">Transferase</keyword>
<dbReference type="AlphaFoldDB" id="A0A6N7RT56"/>
<evidence type="ECO:0000256" key="2">
    <source>
        <dbReference type="SAM" id="MobiDB-lite"/>
    </source>
</evidence>
<keyword evidence="3" id="KW-0472">Membrane</keyword>
<comment type="caution">
    <text evidence="5">The sequence shown here is derived from an EMBL/GenBank/DDBJ whole genome shotgun (WGS) entry which is preliminary data.</text>
</comment>
<evidence type="ECO:0000313" key="5">
    <source>
        <dbReference type="EMBL" id="MRX84010.1"/>
    </source>
</evidence>
<keyword evidence="6" id="KW-1185">Reference proteome</keyword>
<feature type="compositionally biased region" description="Acidic residues" evidence="2">
    <location>
        <begin position="283"/>
        <end position="292"/>
    </location>
</feature>
<dbReference type="Proteomes" id="UP000438093">
    <property type="component" value="Unassembled WGS sequence"/>
</dbReference>
<evidence type="ECO:0000256" key="3">
    <source>
        <dbReference type="SAM" id="Phobius"/>
    </source>
</evidence>
<dbReference type="PANTHER" id="PTHR30576">
    <property type="entry name" value="COLANIC BIOSYNTHESIS UDP-GLUCOSE LIPID CARRIER TRANSFERASE"/>
    <property type="match status" value="1"/>
</dbReference>
<dbReference type="EMBL" id="VTFY01000019">
    <property type="protein sequence ID" value="MRX84010.1"/>
    <property type="molecule type" value="Genomic_DNA"/>
</dbReference>
<feature type="region of interest" description="Disordered" evidence="2">
    <location>
        <begin position="270"/>
        <end position="292"/>
    </location>
</feature>
<sequence>MSTYQQDLSTEQIRLIGLRLAEDRLPHVNQMQTAAIPADTFYGRHVKRILDIIIASIALVLTLPINAVIAVVTFFDVGTPVFFKQKRVGRNEETFTIIKFRNMRDEYDLKGDLLPPEQRVTRWGKFVRKTSLDELLNFWSILKGDMSLIGPRPLPSVYLDRYSKRHRVRLTVKPGLECPPRTASGRVWSWDDQFENDIWYVENLSFRTDCRMFANLVRFALNSDNASARAVASRGSFMGYDMNGTAINDAQIPSTYIDWAKRCHSSVSQAERNLSPTGNTPMFEEEASCITE</sequence>
<organism evidence="5 6">
    <name type="scientific">Eggerthella guodeyinii</name>
    <dbReference type="NCBI Taxonomy" id="2690837"/>
    <lineage>
        <taxon>Bacteria</taxon>
        <taxon>Bacillati</taxon>
        <taxon>Actinomycetota</taxon>
        <taxon>Coriobacteriia</taxon>
        <taxon>Eggerthellales</taxon>
        <taxon>Eggerthellaceae</taxon>
        <taxon>Eggerthella</taxon>
    </lineage>
</organism>
<reference evidence="6" key="1">
    <citation type="submission" date="2019-08" db="EMBL/GenBank/DDBJ databases">
        <title>Arthrobacter sp. nov., isolated from plateau pika and Tibetan wild ass.</title>
        <authorList>
            <person name="Ge Y."/>
        </authorList>
    </citation>
    <scope>NUCLEOTIDE SEQUENCE [LARGE SCALE GENOMIC DNA]</scope>
    <source>
        <strain evidence="6">HF-4214</strain>
    </source>
</reference>
<feature type="domain" description="Bacterial sugar transferase" evidence="4">
    <location>
        <begin position="47"/>
        <end position="217"/>
    </location>
</feature>
<gene>
    <name evidence="5" type="ORF">GJG86_16140</name>
</gene>
<dbReference type="GO" id="GO:0016780">
    <property type="term" value="F:phosphotransferase activity, for other substituted phosphate groups"/>
    <property type="evidence" value="ECO:0007669"/>
    <property type="project" value="TreeGrafter"/>
</dbReference>
<comment type="similarity">
    <text evidence="1">Belongs to the bacterial sugar transferase family.</text>
</comment>
<proteinExistence type="inferred from homology"/>
<protein>
    <submittedName>
        <fullName evidence="5">Sugar transferase</fullName>
    </submittedName>
</protein>
<dbReference type="InterPro" id="IPR003362">
    <property type="entry name" value="Bact_transf"/>
</dbReference>
<feature type="transmembrane region" description="Helical" evidence="3">
    <location>
        <begin position="52"/>
        <end position="75"/>
    </location>
</feature>
<accession>A0A6N7RT56</accession>
<feature type="compositionally biased region" description="Polar residues" evidence="2">
    <location>
        <begin position="270"/>
        <end position="280"/>
    </location>
</feature>
<evidence type="ECO:0000256" key="1">
    <source>
        <dbReference type="ARBA" id="ARBA00006464"/>
    </source>
</evidence>